<dbReference type="NCBIfam" id="TIGR02765">
    <property type="entry name" value="crypto_DASH"/>
    <property type="match status" value="1"/>
</dbReference>
<comment type="function">
    <text evidence="7">May have a photoreceptor function.</text>
</comment>
<protein>
    <recommendedName>
        <fullName evidence="2 7">Cryptochrome DASH</fullName>
    </recommendedName>
</protein>
<name>A0A7S9HEV1_9ALTE</name>
<keyword evidence="3 6" id="KW-0285">Flavoprotein</keyword>
<dbReference type="GO" id="GO:0003677">
    <property type="term" value="F:DNA binding"/>
    <property type="evidence" value="ECO:0007669"/>
    <property type="project" value="TreeGrafter"/>
</dbReference>
<feature type="domain" description="Photolyase/cryptochrome alpha/beta" evidence="8">
    <location>
        <begin position="6"/>
        <end position="144"/>
    </location>
</feature>
<dbReference type="PANTHER" id="PTHR11455:SF22">
    <property type="entry name" value="CRYPTOCHROME DASH"/>
    <property type="match status" value="1"/>
</dbReference>
<dbReference type="EMBL" id="CP064795">
    <property type="protein sequence ID" value="QPG07051.1"/>
    <property type="molecule type" value="Genomic_DNA"/>
</dbReference>
<organism evidence="9 10">
    <name type="scientific">Salinimonas marina</name>
    <dbReference type="NCBI Taxonomy" id="2785918"/>
    <lineage>
        <taxon>Bacteria</taxon>
        <taxon>Pseudomonadati</taxon>
        <taxon>Pseudomonadota</taxon>
        <taxon>Gammaproteobacteria</taxon>
        <taxon>Alteromonadales</taxon>
        <taxon>Alteromonadaceae</taxon>
        <taxon>Alteromonas/Salinimonas group</taxon>
        <taxon>Salinimonas</taxon>
    </lineage>
</organism>
<dbReference type="InterPro" id="IPR005101">
    <property type="entry name" value="Cryptochr/Photolyase_FAD-bd"/>
</dbReference>
<dbReference type="GO" id="GO:0000719">
    <property type="term" value="P:photoreactive repair"/>
    <property type="evidence" value="ECO:0007669"/>
    <property type="project" value="TreeGrafter"/>
</dbReference>
<comment type="similarity">
    <text evidence="1 7">Belongs to the DNA photolyase class-1 family.</text>
</comment>
<dbReference type="InterPro" id="IPR006050">
    <property type="entry name" value="DNA_photolyase_N"/>
</dbReference>
<dbReference type="PRINTS" id="PR00147">
    <property type="entry name" value="DNAPHOTLYASE"/>
</dbReference>
<dbReference type="Pfam" id="PF03441">
    <property type="entry name" value="FAD_binding_7"/>
    <property type="match status" value="1"/>
</dbReference>
<keyword evidence="5 7" id="KW-0157">Chromophore</keyword>
<accession>A0A7S9HEV1</accession>
<dbReference type="AlphaFoldDB" id="A0A7S9HEV1"/>
<dbReference type="RefSeq" id="WP_195812122.1">
    <property type="nucleotide sequence ID" value="NZ_CP064795.1"/>
</dbReference>
<feature type="binding site" evidence="6">
    <location>
        <position position="230"/>
    </location>
    <ligand>
        <name>FAD</name>
        <dbReference type="ChEBI" id="CHEBI:57692"/>
    </ligand>
</feature>
<sequence length="428" mass="49694">MSGTYTTGLYWFTRDLRLDDMPALYELNQHVDRLILVYCKQPSWFCQNRFGLSSMGAHRWRFIEQGLADLHQQLGYCQQSLLVFDQEPETVIPNLCIQYAITHVGTSRCAGVYEHRSLATLQNKLSDCSWFIGSAVSMFNESDLPEPVAQMKDSFTPWRKAIEGVLCAEPPVAYKTSLKAPPATLLKADACSIAQAHPSPVNQESWYGGERAGLNQLHHYFYATHNIARYKETRNGLLGWDYSSKFSAWLAQGMLSPRRIIQHINEYETQHTKNNSTYWLYFELLWREFFYWQLQKHGALFFAAGGFKTPHGFGEFDEKAFENWCRGHTGCLIVDAAMRELAHTGFTSNRTRQLCASYLIHELNLPWRYGAAWFEHQLIDYDVASNWGNWLYLAGKGNDPRQQRKFDMQQQTQAYDPEHRFINRWLSK</sequence>
<feature type="binding site" evidence="6">
    <location>
        <begin position="380"/>
        <end position="382"/>
    </location>
    <ligand>
        <name>FAD</name>
        <dbReference type="ChEBI" id="CHEBI:57692"/>
    </ligand>
</feature>
<dbReference type="Gene3D" id="1.25.40.80">
    <property type="match status" value="1"/>
</dbReference>
<evidence type="ECO:0000256" key="6">
    <source>
        <dbReference type="PIRSR" id="PIRSR602081-1"/>
    </source>
</evidence>
<dbReference type="Gene3D" id="3.40.50.620">
    <property type="entry name" value="HUPs"/>
    <property type="match status" value="1"/>
</dbReference>
<dbReference type="InterPro" id="IPR036155">
    <property type="entry name" value="Crypto/Photolyase_N_sf"/>
</dbReference>
<dbReference type="Gene3D" id="1.10.579.10">
    <property type="entry name" value="DNA Cyclobutane Dipyrimidine Photolyase, subunit A, domain 3"/>
    <property type="match status" value="1"/>
</dbReference>
<dbReference type="SUPFAM" id="SSF48173">
    <property type="entry name" value="Cryptochrome/photolyase FAD-binding domain"/>
    <property type="match status" value="1"/>
</dbReference>
<comment type="cofactor">
    <cofactor evidence="7">
        <name>(6R)-5,10-methylene-5,6,7,8-tetrahydrofolate</name>
        <dbReference type="ChEBI" id="CHEBI:15636"/>
    </cofactor>
    <text evidence="7">Binds 1 5,10-methenyltetrahydrofolate (MTHF) per subunit.</text>
</comment>
<evidence type="ECO:0000259" key="8">
    <source>
        <dbReference type="PROSITE" id="PS51645"/>
    </source>
</evidence>
<evidence type="ECO:0000256" key="1">
    <source>
        <dbReference type="ARBA" id="ARBA00005862"/>
    </source>
</evidence>
<feature type="binding site" evidence="6">
    <location>
        <begin position="243"/>
        <end position="247"/>
    </location>
    <ligand>
        <name>FAD</name>
        <dbReference type="ChEBI" id="CHEBI:57692"/>
    </ligand>
</feature>
<dbReference type="Proteomes" id="UP000595095">
    <property type="component" value="Chromosome"/>
</dbReference>
<dbReference type="GO" id="GO:0071949">
    <property type="term" value="F:FAD binding"/>
    <property type="evidence" value="ECO:0007669"/>
    <property type="project" value="TreeGrafter"/>
</dbReference>
<keyword evidence="4 6" id="KW-0274">FAD</keyword>
<dbReference type="Pfam" id="PF00875">
    <property type="entry name" value="DNA_photolyase"/>
    <property type="match status" value="1"/>
</dbReference>
<evidence type="ECO:0000256" key="5">
    <source>
        <dbReference type="ARBA" id="ARBA00022991"/>
    </source>
</evidence>
<evidence type="ECO:0000256" key="3">
    <source>
        <dbReference type="ARBA" id="ARBA00022630"/>
    </source>
</evidence>
<evidence type="ECO:0000256" key="7">
    <source>
        <dbReference type="RuleBase" id="RU367151"/>
    </source>
</evidence>
<dbReference type="InterPro" id="IPR014729">
    <property type="entry name" value="Rossmann-like_a/b/a_fold"/>
</dbReference>
<dbReference type="PROSITE" id="PS51645">
    <property type="entry name" value="PHR_CRY_ALPHA_BETA"/>
    <property type="match status" value="1"/>
</dbReference>
<keyword evidence="10" id="KW-1185">Reference proteome</keyword>
<comment type="cofactor">
    <cofactor evidence="6 7">
        <name>FAD</name>
        <dbReference type="ChEBI" id="CHEBI:57692"/>
    </cofactor>
    <text evidence="6 7">Binds 1 FAD per subunit.</text>
</comment>
<dbReference type="InterPro" id="IPR014133">
    <property type="entry name" value="Cry_DASH"/>
</dbReference>
<evidence type="ECO:0000313" key="9">
    <source>
        <dbReference type="EMBL" id="QPG07051.1"/>
    </source>
</evidence>
<dbReference type="SUPFAM" id="SSF52425">
    <property type="entry name" value="Cryptochrome/photolyase, N-terminal domain"/>
    <property type="match status" value="1"/>
</dbReference>
<dbReference type="PANTHER" id="PTHR11455">
    <property type="entry name" value="CRYPTOCHROME"/>
    <property type="match status" value="1"/>
</dbReference>
<reference evidence="9 10" key="1">
    <citation type="submission" date="2020-11" db="EMBL/GenBank/DDBJ databases">
        <title>Complete genome sequence for Salinimonas sp. strain G2-b.</title>
        <authorList>
            <person name="Park S.-J."/>
        </authorList>
    </citation>
    <scope>NUCLEOTIDE SEQUENCE [LARGE SCALE GENOMIC DNA]</scope>
    <source>
        <strain evidence="9 10">G2-b</strain>
    </source>
</reference>
<dbReference type="KEGG" id="smaa:IT774_08105"/>
<evidence type="ECO:0000313" key="10">
    <source>
        <dbReference type="Proteomes" id="UP000595095"/>
    </source>
</evidence>
<evidence type="ECO:0000256" key="2">
    <source>
        <dbReference type="ARBA" id="ARBA00017881"/>
    </source>
</evidence>
<dbReference type="InterPro" id="IPR002081">
    <property type="entry name" value="Cryptochrome/DNA_photolyase_1"/>
</dbReference>
<proteinExistence type="inferred from homology"/>
<dbReference type="InterPro" id="IPR036134">
    <property type="entry name" value="Crypto/Photolyase_FAD-like_sf"/>
</dbReference>
<feature type="binding site" evidence="6">
    <location>
        <begin position="283"/>
        <end position="291"/>
    </location>
    <ligand>
        <name>FAD</name>
        <dbReference type="ChEBI" id="CHEBI:57692"/>
    </ligand>
</feature>
<dbReference type="GO" id="GO:0003913">
    <property type="term" value="F:DNA photolyase activity"/>
    <property type="evidence" value="ECO:0007669"/>
    <property type="project" value="InterPro"/>
</dbReference>
<evidence type="ECO:0000256" key="4">
    <source>
        <dbReference type="ARBA" id="ARBA00022827"/>
    </source>
</evidence>
<gene>
    <name evidence="9" type="ORF">IT774_08105</name>
</gene>